<accession>A0A0S4M2E3</accession>
<reference evidence="3" key="1">
    <citation type="submission" date="2015-11" db="EMBL/GenBank/DDBJ databases">
        <authorList>
            <person name="Seth-Smith H.M.B."/>
        </authorList>
    </citation>
    <scope>NUCLEOTIDE SEQUENCE [LARGE SCALE GENOMIC DNA]</scope>
    <source>
        <strain evidence="3">2013Ark11</strain>
    </source>
</reference>
<feature type="transmembrane region" description="Helical" evidence="1">
    <location>
        <begin position="116"/>
        <end position="137"/>
    </location>
</feature>
<proteinExistence type="predicted"/>
<evidence type="ECO:0000256" key="1">
    <source>
        <dbReference type="SAM" id="Phobius"/>
    </source>
</evidence>
<evidence type="ECO:0000313" key="2">
    <source>
        <dbReference type="EMBL" id="CUT17183.1"/>
    </source>
</evidence>
<dbReference type="Proteomes" id="UP000198651">
    <property type="component" value="Chromosome I"/>
</dbReference>
<organism evidence="2 3">
    <name type="scientific">Candidatus Ichthyocystis hellenicum</name>
    <dbReference type="NCBI Taxonomy" id="1561003"/>
    <lineage>
        <taxon>Bacteria</taxon>
        <taxon>Pseudomonadati</taxon>
        <taxon>Pseudomonadota</taxon>
        <taxon>Betaproteobacteria</taxon>
        <taxon>Burkholderiales</taxon>
        <taxon>Candidatus Ichthyocystis</taxon>
    </lineage>
</organism>
<keyword evidence="1" id="KW-0812">Transmembrane</keyword>
<keyword evidence="1" id="KW-1133">Transmembrane helix</keyword>
<dbReference type="RefSeq" id="WP_092342760.1">
    <property type="nucleotide sequence ID" value="NZ_FLSL01000124.1"/>
</dbReference>
<protein>
    <submittedName>
        <fullName evidence="2">Putative membrane protein</fullName>
    </submittedName>
</protein>
<keyword evidence="3" id="KW-1185">Reference proteome</keyword>
<gene>
    <name evidence="2" type="ORF">Ark11_0328</name>
</gene>
<dbReference type="AlphaFoldDB" id="A0A0S4M2E3"/>
<name>A0A0S4M2E3_9BURK</name>
<sequence>MRRLATQLPPSYDEVRNEMIREGRFPPMNIIPAATPVSYTVNEDGGEEQVNLLVQTVNSGPNFTNTTYVRRSGSNSHANSNDVMELAVPQISLNEQRYVHRRQHNHLNPSGRRKTLIATAVLVIAFTFLGFSLGVIFCTTTGMCKSLNGTHTNP</sequence>
<dbReference type="EMBL" id="LN906597">
    <property type="protein sequence ID" value="CUT17183.1"/>
    <property type="molecule type" value="Genomic_DNA"/>
</dbReference>
<evidence type="ECO:0000313" key="3">
    <source>
        <dbReference type="Proteomes" id="UP000198651"/>
    </source>
</evidence>
<keyword evidence="1" id="KW-0472">Membrane</keyword>
<dbReference type="OrthoDB" id="9863217at2"/>